<evidence type="ECO:0000256" key="3">
    <source>
        <dbReference type="ARBA" id="ARBA00022723"/>
    </source>
</evidence>
<dbReference type="Gene3D" id="3.40.47.10">
    <property type="match status" value="1"/>
</dbReference>
<comment type="similarity">
    <text evidence="1 7">Belongs to the thiolase-like superfamily. Thiolase family.</text>
</comment>
<protein>
    <submittedName>
        <fullName evidence="11">Uncharacterized protein</fullName>
    </submittedName>
</protein>
<keyword evidence="2 7" id="KW-0808">Transferase</keyword>
<feature type="domain" description="Thiolase C-terminal" evidence="9">
    <location>
        <begin position="274"/>
        <end position="394"/>
    </location>
</feature>
<proteinExistence type="inferred from homology"/>
<organism evidence="10 11">
    <name type="scientific">Romanomermis culicivorax</name>
    <name type="common">Nematode worm</name>
    <dbReference type="NCBI Taxonomy" id="13658"/>
    <lineage>
        <taxon>Eukaryota</taxon>
        <taxon>Metazoa</taxon>
        <taxon>Ecdysozoa</taxon>
        <taxon>Nematoda</taxon>
        <taxon>Enoplea</taxon>
        <taxon>Dorylaimia</taxon>
        <taxon>Mermithida</taxon>
        <taxon>Mermithoidea</taxon>
        <taxon>Mermithidae</taxon>
        <taxon>Romanomermis</taxon>
    </lineage>
</organism>
<dbReference type="Proteomes" id="UP000887565">
    <property type="component" value="Unplaced"/>
</dbReference>
<evidence type="ECO:0000313" key="11">
    <source>
        <dbReference type="WBParaSite" id="nRc.2.0.1.t45708-RA"/>
    </source>
</evidence>
<keyword evidence="10" id="KW-1185">Reference proteome</keyword>
<dbReference type="CDD" id="cd00751">
    <property type="entry name" value="thiolase"/>
    <property type="match status" value="1"/>
</dbReference>
<keyword evidence="5 7" id="KW-0012">Acyltransferase</keyword>
<evidence type="ECO:0000259" key="8">
    <source>
        <dbReference type="Pfam" id="PF00108"/>
    </source>
</evidence>
<dbReference type="PROSITE" id="PS00098">
    <property type="entry name" value="THIOLASE_1"/>
    <property type="match status" value="1"/>
</dbReference>
<dbReference type="OMA" id="TAMAVEC"/>
<dbReference type="PIRSF" id="PIRSF000429">
    <property type="entry name" value="Ac-CoA_Ac_transf"/>
    <property type="match status" value="1"/>
</dbReference>
<dbReference type="GO" id="GO:0046872">
    <property type="term" value="F:metal ion binding"/>
    <property type="evidence" value="ECO:0007669"/>
    <property type="project" value="UniProtKB-KW"/>
</dbReference>
<evidence type="ECO:0000256" key="7">
    <source>
        <dbReference type="RuleBase" id="RU003557"/>
    </source>
</evidence>
<dbReference type="PANTHER" id="PTHR18919:SF156">
    <property type="entry name" value="ACETYL-COA ACETYLTRANSFERASE, MITOCHONDRIAL"/>
    <property type="match status" value="1"/>
</dbReference>
<dbReference type="FunFam" id="3.40.47.10:FF:000007">
    <property type="entry name" value="acetyl-CoA acetyltransferase, mitochondrial"/>
    <property type="match status" value="1"/>
</dbReference>
<dbReference type="SUPFAM" id="SSF53901">
    <property type="entry name" value="Thiolase-like"/>
    <property type="match status" value="2"/>
</dbReference>
<dbReference type="WBParaSite" id="nRc.2.0.1.t45708-RA">
    <property type="protein sequence ID" value="nRc.2.0.1.t45708-RA"/>
    <property type="gene ID" value="nRc.2.0.1.g45708"/>
</dbReference>
<feature type="active site" description="Acyl-thioester intermediate" evidence="6">
    <location>
        <position position="94"/>
    </location>
</feature>
<dbReference type="GO" id="GO:0006635">
    <property type="term" value="P:fatty acid beta-oxidation"/>
    <property type="evidence" value="ECO:0007669"/>
    <property type="project" value="TreeGrafter"/>
</dbReference>
<evidence type="ECO:0000256" key="5">
    <source>
        <dbReference type="ARBA" id="ARBA00023315"/>
    </source>
</evidence>
<sequence>MTVAGELSEVVILSAVRTPIGSFRSQLSQLTATQLGSLAVKAAVEKAGLKCDQIEELYMGNVLQAGLKQAPSRQAALGAGLPVSTPTATINKVCASGLKSVMLAAQSLACGDRSIMVAGGMESMSNVPFYLSRGEVPYGGAALKDGIVFDGLQDAFDGIHMGLCAEKTAQDFKISRQEQDQYAAESYKRAAKAWSEGKFKNEIIAVPIKPKKGPELLIAEDEEYKKVDFSKFSTLKTVFKPEGGTITAANASSLNDGACALVLATSRKARDLNLKPLARILASTDAAVQPVDFAIAPASAIPKVLEKCQLKIEDIDLWEINEAFSVVVLANMKLLGLDHSKVNVHGGAVSLGHPIGMSGARLTTHLVHALTPGQKGLVAICNGGGGSGALVLERL</sequence>
<keyword evidence="3" id="KW-0479">Metal-binding</keyword>
<dbReference type="Pfam" id="PF00108">
    <property type="entry name" value="Thiolase_N"/>
    <property type="match status" value="1"/>
</dbReference>
<feature type="active site" description="Proton acceptor" evidence="6">
    <location>
        <position position="381"/>
    </location>
</feature>
<feature type="domain" description="Thiolase N-terminal" evidence="8">
    <location>
        <begin position="10"/>
        <end position="265"/>
    </location>
</feature>
<dbReference type="NCBIfam" id="TIGR01930">
    <property type="entry name" value="AcCoA-C-Actrans"/>
    <property type="match status" value="1"/>
</dbReference>
<dbReference type="GO" id="GO:0005739">
    <property type="term" value="C:mitochondrion"/>
    <property type="evidence" value="ECO:0007669"/>
    <property type="project" value="TreeGrafter"/>
</dbReference>
<dbReference type="PROSITE" id="PS00737">
    <property type="entry name" value="THIOLASE_2"/>
    <property type="match status" value="1"/>
</dbReference>
<keyword evidence="4" id="KW-0630">Potassium</keyword>
<evidence type="ECO:0000256" key="6">
    <source>
        <dbReference type="PIRSR" id="PIRSR000429-1"/>
    </source>
</evidence>
<name>A0A915L5B4_ROMCU</name>
<dbReference type="GO" id="GO:0003985">
    <property type="term" value="F:acetyl-CoA C-acetyltransferase activity"/>
    <property type="evidence" value="ECO:0007669"/>
    <property type="project" value="TreeGrafter"/>
</dbReference>
<evidence type="ECO:0000256" key="1">
    <source>
        <dbReference type="ARBA" id="ARBA00010982"/>
    </source>
</evidence>
<dbReference type="InterPro" id="IPR020615">
    <property type="entry name" value="Thiolase_acyl_enz_int_AS"/>
</dbReference>
<dbReference type="InterPro" id="IPR020617">
    <property type="entry name" value="Thiolase_C"/>
</dbReference>
<reference evidence="11" key="1">
    <citation type="submission" date="2022-11" db="UniProtKB">
        <authorList>
            <consortium name="WormBaseParasite"/>
        </authorList>
    </citation>
    <scope>IDENTIFICATION</scope>
</reference>
<evidence type="ECO:0000256" key="2">
    <source>
        <dbReference type="ARBA" id="ARBA00022679"/>
    </source>
</evidence>
<evidence type="ECO:0000313" key="10">
    <source>
        <dbReference type="Proteomes" id="UP000887565"/>
    </source>
</evidence>
<dbReference type="InterPro" id="IPR020613">
    <property type="entry name" value="Thiolase_CS"/>
</dbReference>
<dbReference type="InterPro" id="IPR002155">
    <property type="entry name" value="Thiolase"/>
</dbReference>
<dbReference type="PANTHER" id="PTHR18919">
    <property type="entry name" value="ACETYL-COA C-ACYLTRANSFERASE"/>
    <property type="match status" value="1"/>
</dbReference>
<dbReference type="InterPro" id="IPR016039">
    <property type="entry name" value="Thiolase-like"/>
</dbReference>
<dbReference type="AlphaFoldDB" id="A0A915L5B4"/>
<accession>A0A915L5B4</accession>
<evidence type="ECO:0000256" key="4">
    <source>
        <dbReference type="ARBA" id="ARBA00022958"/>
    </source>
</evidence>
<evidence type="ECO:0000259" key="9">
    <source>
        <dbReference type="Pfam" id="PF02803"/>
    </source>
</evidence>
<feature type="active site" description="Proton acceptor" evidence="6">
    <location>
        <position position="353"/>
    </location>
</feature>
<dbReference type="InterPro" id="IPR020616">
    <property type="entry name" value="Thiolase_N"/>
</dbReference>
<dbReference type="Pfam" id="PF02803">
    <property type="entry name" value="Thiolase_C"/>
    <property type="match status" value="1"/>
</dbReference>